<organism evidence="9 10">
    <name type="scientific">Rhodoblastus sphagnicola</name>
    <dbReference type="NCBI Taxonomy" id="333368"/>
    <lineage>
        <taxon>Bacteria</taxon>
        <taxon>Pseudomonadati</taxon>
        <taxon>Pseudomonadota</taxon>
        <taxon>Alphaproteobacteria</taxon>
        <taxon>Hyphomicrobiales</taxon>
        <taxon>Rhodoblastaceae</taxon>
        <taxon>Rhodoblastus</taxon>
    </lineage>
</organism>
<dbReference type="PROSITE" id="PS50893">
    <property type="entry name" value="ABC_TRANSPORTER_2"/>
    <property type="match status" value="1"/>
</dbReference>
<keyword evidence="2" id="KW-0997">Cell inner membrane</keyword>
<dbReference type="GO" id="GO:0005315">
    <property type="term" value="F:phosphate transmembrane transporter activity"/>
    <property type="evidence" value="ECO:0007669"/>
    <property type="project" value="InterPro"/>
</dbReference>
<dbReference type="GO" id="GO:0016020">
    <property type="term" value="C:membrane"/>
    <property type="evidence" value="ECO:0007669"/>
    <property type="project" value="InterPro"/>
</dbReference>
<keyword evidence="1" id="KW-1003">Cell membrane</keyword>
<evidence type="ECO:0000256" key="3">
    <source>
        <dbReference type="ARBA" id="ARBA00022592"/>
    </source>
</evidence>
<dbReference type="InterPro" id="IPR003593">
    <property type="entry name" value="AAA+_ATPase"/>
</dbReference>
<dbReference type="SMART" id="SM00382">
    <property type="entry name" value="AAA"/>
    <property type="match status" value="1"/>
</dbReference>
<dbReference type="AlphaFoldDB" id="A0A2S6MXT7"/>
<evidence type="ECO:0000256" key="7">
    <source>
        <dbReference type="ARBA" id="ARBA00023136"/>
    </source>
</evidence>
<dbReference type="EMBL" id="NHSJ01000126">
    <property type="protein sequence ID" value="PPQ27183.1"/>
    <property type="molecule type" value="Genomic_DNA"/>
</dbReference>
<evidence type="ECO:0000256" key="1">
    <source>
        <dbReference type="ARBA" id="ARBA00022475"/>
    </source>
</evidence>
<accession>A0A2S6MXT7</accession>
<comment type="caution">
    <text evidence="9">The sequence shown here is derived from an EMBL/GenBank/DDBJ whole genome shotgun (WGS) entry which is preliminary data.</text>
</comment>
<dbReference type="RefSeq" id="WP_104509658.1">
    <property type="nucleotide sequence ID" value="NZ_JACIGC010000001.1"/>
</dbReference>
<evidence type="ECO:0000313" key="9">
    <source>
        <dbReference type="EMBL" id="PPQ27183.1"/>
    </source>
</evidence>
<dbReference type="PANTHER" id="PTHR43423">
    <property type="entry name" value="ABC TRANSPORTER I FAMILY MEMBER 17"/>
    <property type="match status" value="1"/>
</dbReference>
<dbReference type="OrthoDB" id="9802264at2"/>
<dbReference type="SUPFAM" id="SSF52540">
    <property type="entry name" value="P-loop containing nucleoside triphosphate hydrolases"/>
    <property type="match status" value="1"/>
</dbReference>
<dbReference type="NCBIfam" id="TIGR00972">
    <property type="entry name" value="3a0107s01c2"/>
    <property type="match status" value="1"/>
</dbReference>
<dbReference type="Proteomes" id="UP000239089">
    <property type="component" value="Unassembled WGS sequence"/>
</dbReference>
<gene>
    <name evidence="9" type="ORF">CCR94_20305</name>
</gene>
<proteinExistence type="predicted"/>
<dbReference type="PANTHER" id="PTHR43423:SF3">
    <property type="entry name" value="PHOSPHATE IMPORT ATP-BINDING PROTEIN PSTB"/>
    <property type="match status" value="1"/>
</dbReference>
<dbReference type="Pfam" id="PF00005">
    <property type="entry name" value="ABC_tran"/>
    <property type="match status" value="1"/>
</dbReference>
<sequence>MSNAVGQGAANPGASPPASSGYAAKPSSRAQAGAIEQCGAIQITNLDFFYGETQALRGVTLKAPAKRATALIGPSGCGKSTLLRVLNRMYDMYPNERATGEVEMDGCDILGPDVDLNLLRWRIGMVFQEPTPFPMSIYDNVAFGPRFLENLSEGEMDERVQETLLRAALWNEVKDRLSEQANSISIGQQQRLCIARALAARPEVILLDEPTSALDPLSSLKIEMLIADLKQNVTILIVTHNMEQARRCADEVAFFYLGEMVESGPTAQMFEAPLRERTRNYFAGKFG</sequence>
<protein>
    <submittedName>
        <fullName evidence="9">Phosphate ABC transporter ATP-binding protein</fullName>
    </submittedName>
</protein>
<dbReference type="InterPro" id="IPR027417">
    <property type="entry name" value="P-loop_NTPase"/>
</dbReference>
<keyword evidence="3" id="KW-0592">Phosphate transport</keyword>
<dbReference type="InterPro" id="IPR003439">
    <property type="entry name" value="ABC_transporter-like_ATP-bd"/>
</dbReference>
<evidence type="ECO:0000259" key="8">
    <source>
        <dbReference type="PROSITE" id="PS50893"/>
    </source>
</evidence>
<dbReference type="Gene3D" id="3.40.50.300">
    <property type="entry name" value="P-loop containing nucleotide triphosphate hydrolases"/>
    <property type="match status" value="1"/>
</dbReference>
<dbReference type="GO" id="GO:0016887">
    <property type="term" value="F:ATP hydrolysis activity"/>
    <property type="evidence" value="ECO:0007669"/>
    <property type="project" value="InterPro"/>
</dbReference>
<keyword evidence="4" id="KW-0547">Nucleotide-binding</keyword>
<feature type="domain" description="ABC transporter" evidence="8">
    <location>
        <begin position="41"/>
        <end position="282"/>
    </location>
</feature>
<keyword evidence="7" id="KW-0472">Membrane</keyword>
<keyword evidence="5 9" id="KW-0067">ATP-binding</keyword>
<reference evidence="9 10" key="1">
    <citation type="journal article" date="2018" name="Arch. Microbiol.">
        <title>New insights into the metabolic potential of the phototrophic purple bacterium Rhodopila globiformis DSM 161(T) from its draft genome sequence and evidence for a vanadium-dependent nitrogenase.</title>
        <authorList>
            <person name="Imhoff J.F."/>
            <person name="Rahn T."/>
            <person name="Kunzel S."/>
            <person name="Neulinger S.C."/>
        </authorList>
    </citation>
    <scope>NUCLEOTIDE SEQUENCE [LARGE SCALE GENOMIC DNA]</scope>
    <source>
        <strain evidence="9 10">DSM 16996</strain>
    </source>
</reference>
<evidence type="ECO:0000313" key="10">
    <source>
        <dbReference type="Proteomes" id="UP000239089"/>
    </source>
</evidence>
<dbReference type="GO" id="GO:0035435">
    <property type="term" value="P:phosphate ion transmembrane transport"/>
    <property type="evidence" value="ECO:0007669"/>
    <property type="project" value="InterPro"/>
</dbReference>
<keyword evidence="6" id="KW-1278">Translocase</keyword>
<evidence type="ECO:0000256" key="2">
    <source>
        <dbReference type="ARBA" id="ARBA00022519"/>
    </source>
</evidence>
<evidence type="ECO:0000256" key="4">
    <source>
        <dbReference type="ARBA" id="ARBA00022741"/>
    </source>
</evidence>
<dbReference type="CDD" id="cd03260">
    <property type="entry name" value="ABC_PstB_phosphate_transporter"/>
    <property type="match status" value="1"/>
</dbReference>
<name>A0A2S6MXT7_9HYPH</name>
<dbReference type="InterPro" id="IPR005670">
    <property type="entry name" value="PstB-like"/>
</dbReference>
<evidence type="ECO:0000256" key="6">
    <source>
        <dbReference type="ARBA" id="ARBA00022967"/>
    </source>
</evidence>
<keyword evidence="10" id="KW-1185">Reference proteome</keyword>
<evidence type="ECO:0000256" key="5">
    <source>
        <dbReference type="ARBA" id="ARBA00022840"/>
    </source>
</evidence>
<dbReference type="GO" id="GO:0005524">
    <property type="term" value="F:ATP binding"/>
    <property type="evidence" value="ECO:0007669"/>
    <property type="project" value="UniProtKB-KW"/>
</dbReference>
<keyword evidence="3" id="KW-0813">Transport</keyword>